<comment type="caution">
    <text evidence="2">The sequence shown here is derived from an EMBL/GenBank/DDBJ whole genome shotgun (WGS) entry which is preliminary data.</text>
</comment>
<proteinExistence type="predicted"/>
<feature type="compositionally biased region" description="Low complexity" evidence="1">
    <location>
        <begin position="13"/>
        <end position="26"/>
    </location>
</feature>
<evidence type="ECO:0000256" key="1">
    <source>
        <dbReference type="SAM" id="MobiDB-lite"/>
    </source>
</evidence>
<protein>
    <submittedName>
        <fullName evidence="2">Uncharacterized protein</fullName>
    </submittedName>
</protein>
<feature type="region of interest" description="Disordered" evidence="1">
    <location>
        <begin position="1"/>
        <end position="38"/>
    </location>
</feature>
<name>A0A4Z2GJN0_9TELE</name>
<dbReference type="AlphaFoldDB" id="A0A4Z2GJN0"/>
<keyword evidence="3" id="KW-1185">Reference proteome</keyword>
<accession>A0A4Z2GJN0</accession>
<organism evidence="2 3">
    <name type="scientific">Liparis tanakae</name>
    <name type="common">Tanaka's snailfish</name>
    <dbReference type="NCBI Taxonomy" id="230148"/>
    <lineage>
        <taxon>Eukaryota</taxon>
        <taxon>Metazoa</taxon>
        <taxon>Chordata</taxon>
        <taxon>Craniata</taxon>
        <taxon>Vertebrata</taxon>
        <taxon>Euteleostomi</taxon>
        <taxon>Actinopterygii</taxon>
        <taxon>Neopterygii</taxon>
        <taxon>Teleostei</taxon>
        <taxon>Neoteleostei</taxon>
        <taxon>Acanthomorphata</taxon>
        <taxon>Eupercaria</taxon>
        <taxon>Perciformes</taxon>
        <taxon>Cottioidei</taxon>
        <taxon>Cottales</taxon>
        <taxon>Liparidae</taxon>
        <taxon>Liparis</taxon>
    </lineage>
</organism>
<sequence length="138" mass="13876">MARFMDSALRESPAAARQPPGRAACRSSPGRAACRSSPGSSLALLLGRKSGAAAALPRRFRDWRVAGLMFSLSSASSPSDSSSPLSGSSEAAAGGSGELGAARGCSGRSSSGSAVRFAGSVRIGSSGLDESSHSREEW</sequence>
<reference evidence="2 3" key="1">
    <citation type="submission" date="2019-03" db="EMBL/GenBank/DDBJ databases">
        <title>First draft genome of Liparis tanakae, snailfish: a comprehensive survey of snailfish specific genes.</title>
        <authorList>
            <person name="Kim W."/>
            <person name="Song I."/>
            <person name="Jeong J.-H."/>
            <person name="Kim D."/>
            <person name="Kim S."/>
            <person name="Ryu S."/>
            <person name="Song J.Y."/>
            <person name="Lee S.K."/>
        </authorList>
    </citation>
    <scope>NUCLEOTIDE SEQUENCE [LARGE SCALE GENOMIC DNA]</scope>
    <source>
        <tissue evidence="2">Muscle</tissue>
    </source>
</reference>
<gene>
    <name evidence="2" type="ORF">EYF80_036082</name>
</gene>
<feature type="region of interest" description="Disordered" evidence="1">
    <location>
        <begin position="73"/>
        <end position="113"/>
    </location>
</feature>
<evidence type="ECO:0000313" key="2">
    <source>
        <dbReference type="EMBL" id="TNN53676.1"/>
    </source>
</evidence>
<dbReference type="EMBL" id="SRLO01000508">
    <property type="protein sequence ID" value="TNN53676.1"/>
    <property type="molecule type" value="Genomic_DNA"/>
</dbReference>
<dbReference type="Proteomes" id="UP000314294">
    <property type="component" value="Unassembled WGS sequence"/>
</dbReference>
<evidence type="ECO:0000313" key="3">
    <source>
        <dbReference type="Proteomes" id="UP000314294"/>
    </source>
</evidence>